<dbReference type="PANTHER" id="PTHR33794:SF1">
    <property type="entry name" value="BACILLOLYSIN"/>
    <property type="match status" value="1"/>
</dbReference>
<protein>
    <submittedName>
        <fullName evidence="9">Zn-dependent metalloprotease</fullName>
    </submittedName>
</protein>
<dbReference type="InterPro" id="IPR011096">
    <property type="entry name" value="FTP_domain"/>
</dbReference>
<gene>
    <name evidence="9" type="ORF">IW245_002144</name>
</gene>
<evidence type="ECO:0000313" key="10">
    <source>
        <dbReference type="Proteomes" id="UP000622552"/>
    </source>
</evidence>
<keyword evidence="10" id="KW-1185">Reference proteome</keyword>
<evidence type="ECO:0000256" key="3">
    <source>
        <dbReference type="ARBA" id="ARBA00022729"/>
    </source>
</evidence>
<feature type="domain" description="FTP" evidence="8">
    <location>
        <begin position="36"/>
        <end position="75"/>
    </location>
</feature>
<dbReference type="Gene3D" id="1.10.390.10">
    <property type="entry name" value="Neutral Protease Domain 2"/>
    <property type="match status" value="1"/>
</dbReference>
<evidence type="ECO:0000256" key="7">
    <source>
        <dbReference type="SAM" id="SignalP"/>
    </source>
</evidence>
<reference evidence="9" key="1">
    <citation type="submission" date="2020-11" db="EMBL/GenBank/DDBJ databases">
        <title>Sequencing the genomes of 1000 actinobacteria strains.</title>
        <authorList>
            <person name="Klenk H.-P."/>
        </authorList>
    </citation>
    <scope>NUCLEOTIDE SEQUENCE</scope>
    <source>
        <strain evidence="9">DSM 45356</strain>
    </source>
</reference>
<evidence type="ECO:0000256" key="4">
    <source>
        <dbReference type="ARBA" id="ARBA00022801"/>
    </source>
</evidence>
<evidence type="ECO:0000259" key="8">
    <source>
        <dbReference type="Pfam" id="PF07504"/>
    </source>
</evidence>
<accession>A0A8J7GDD2</accession>
<feature type="signal peptide" evidence="7">
    <location>
        <begin position="1"/>
        <end position="18"/>
    </location>
</feature>
<evidence type="ECO:0000256" key="2">
    <source>
        <dbReference type="ARBA" id="ARBA00022723"/>
    </source>
</evidence>
<dbReference type="PANTHER" id="PTHR33794">
    <property type="entry name" value="BACILLOLYSIN"/>
    <property type="match status" value="1"/>
</dbReference>
<dbReference type="InterPro" id="IPR027268">
    <property type="entry name" value="Peptidase_M4/M1_CTD_sf"/>
</dbReference>
<dbReference type="GO" id="GO:0008237">
    <property type="term" value="F:metallopeptidase activity"/>
    <property type="evidence" value="ECO:0007669"/>
    <property type="project" value="UniProtKB-KW"/>
</dbReference>
<keyword evidence="6 9" id="KW-0482">Metalloprotease</keyword>
<dbReference type="RefSeq" id="WP_233472386.1">
    <property type="nucleotide sequence ID" value="NZ_BONS01000001.1"/>
</dbReference>
<evidence type="ECO:0000313" key="9">
    <source>
        <dbReference type="EMBL" id="MBG6135950.1"/>
    </source>
</evidence>
<feature type="chain" id="PRO_5039721152" evidence="7">
    <location>
        <begin position="19"/>
        <end position="463"/>
    </location>
</feature>
<dbReference type="GO" id="GO:0006508">
    <property type="term" value="P:proteolysis"/>
    <property type="evidence" value="ECO:0007669"/>
    <property type="project" value="UniProtKB-KW"/>
</dbReference>
<dbReference type="GO" id="GO:0046872">
    <property type="term" value="F:metal ion binding"/>
    <property type="evidence" value="ECO:0007669"/>
    <property type="project" value="UniProtKB-KW"/>
</dbReference>
<keyword evidence="2" id="KW-0479">Metal-binding</keyword>
<organism evidence="9 10">
    <name type="scientific">Longispora fulva</name>
    <dbReference type="NCBI Taxonomy" id="619741"/>
    <lineage>
        <taxon>Bacteria</taxon>
        <taxon>Bacillati</taxon>
        <taxon>Actinomycetota</taxon>
        <taxon>Actinomycetes</taxon>
        <taxon>Micromonosporales</taxon>
        <taxon>Micromonosporaceae</taxon>
        <taxon>Longispora</taxon>
    </lineage>
</organism>
<dbReference type="Proteomes" id="UP000622552">
    <property type="component" value="Unassembled WGS sequence"/>
</dbReference>
<evidence type="ECO:0000256" key="6">
    <source>
        <dbReference type="ARBA" id="ARBA00023049"/>
    </source>
</evidence>
<evidence type="ECO:0000256" key="1">
    <source>
        <dbReference type="ARBA" id="ARBA00022670"/>
    </source>
</evidence>
<evidence type="ECO:0000256" key="5">
    <source>
        <dbReference type="ARBA" id="ARBA00022833"/>
    </source>
</evidence>
<dbReference type="Pfam" id="PF07504">
    <property type="entry name" value="FTP"/>
    <property type="match status" value="1"/>
</dbReference>
<sequence length="463" mass="49588">MKSFALAFRRVCILGVSAALVTAVAASPARSEPEADGLRLVSTQESLLGTHYWYEQTFGGHPVVGGFYARHVDRASGAVTVDDGRKAVRGPVHGLAGGSVTQTRANAAAAQHTGGDAYRSRLVIVPGDAAKLAWQVHTDPETGSVESLVDADNATILSTRNLVKHAVGKVFDPNPPVAEQNTHLVDTSPASAFTYETVLLTHQHSQDRLIGAYANNVSKKPVTSSLGYFAYDRSQAGFEQVMGYYHITSAQEYIHRLGFSGVNSESQDYRTTGLTDDNSFYDPAKDLITFGTGGVDDAEDAEIIWHEYGHAIQDAQVPDFGTSPDGGAIGEGFGDYWAYTMSQPVSPNTETTPWACIGDWDATSYATTFPRCLRRTDGRKVYPRDLTGEVHDDGEIWSRALQDINTALGRATADRIIIESHFTITPTTTMPAAASRTIAAARALCGTAAANAVKAAFHARGLA</sequence>
<dbReference type="SUPFAM" id="SSF55486">
    <property type="entry name" value="Metalloproteases ('zincins'), catalytic domain"/>
    <property type="match status" value="1"/>
</dbReference>
<comment type="caution">
    <text evidence="9">The sequence shown here is derived from an EMBL/GenBank/DDBJ whole genome shotgun (WGS) entry which is preliminary data.</text>
</comment>
<name>A0A8J7GDD2_9ACTN</name>
<keyword evidence="1" id="KW-0645">Protease</keyword>
<keyword evidence="5" id="KW-0862">Zinc</keyword>
<proteinExistence type="predicted"/>
<dbReference type="InterPro" id="IPR050728">
    <property type="entry name" value="Zinc_Metalloprotease_M4"/>
</dbReference>
<keyword evidence="4" id="KW-0378">Hydrolase</keyword>
<dbReference type="EMBL" id="JADOUF010000001">
    <property type="protein sequence ID" value="MBG6135950.1"/>
    <property type="molecule type" value="Genomic_DNA"/>
</dbReference>
<dbReference type="AlphaFoldDB" id="A0A8J7GDD2"/>
<keyword evidence="3 7" id="KW-0732">Signal</keyword>